<evidence type="ECO:0000313" key="3">
    <source>
        <dbReference type="Proteomes" id="UP000075881"/>
    </source>
</evidence>
<feature type="region of interest" description="Disordered" evidence="1">
    <location>
        <begin position="93"/>
        <end position="121"/>
    </location>
</feature>
<reference evidence="2" key="2">
    <citation type="submission" date="2020-05" db="UniProtKB">
        <authorList>
            <consortium name="EnsemblMetazoa"/>
        </authorList>
    </citation>
    <scope>IDENTIFICATION</scope>
    <source>
        <strain evidence="2">ACHKN1017</strain>
    </source>
</reference>
<accession>A0A182K5C7</accession>
<dbReference type="VEuPathDB" id="VectorBase:ACHR005962"/>
<evidence type="ECO:0000256" key="1">
    <source>
        <dbReference type="SAM" id="MobiDB-lite"/>
    </source>
</evidence>
<reference evidence="3" key="1">
    <citation type="submission" date="2013-03" db="EMBL/GenBank/DDBJ databases">
        <title>The Genome Sequence of Anopheles christyi ACHKN1017.</title>
        <authorList>
            <consortium name="The Broad Institute Genomics Platform"/>
            <person name="Neafsey D.E."/>
            <person name="Besansky N."/>
            <person name="Walker B."/>
            <person name="Young S.K."/>
            <person name="Zeng Q."/>
            <person name="Gargeya S."/>
            <person name="Fitzgerald M."/>
            <person name="Haas B."/>
            <person name="Abouelleil A."/>
            <person name="Allen A.W."/>
            <person name="Alvarado L."/>
            <person name="Arachchi H.M."/>
            <person name="Berlin A.M."/>
            <person name="Chapman S.B."/>
            <person name="Gainer-Dewar J."/>
            <person name="Goldberg J."/>
            <person name="Griggs A."/>
            <person name="Gujja S."/>
            <person name="Hansen M."/>
            <person name="Howarth C."/>
            <person name="Imamovic A."/>
            <person name="Ireland A."/>
            <person name="Larimer J."/>
            <person name="McCowan C."/>
            <person name="Murphy C."/>
            <person name="Pearson M."/>
            <person name="Poon T.W."/>
            <person name="Priest M."/>
            <person name="Roberts A."/>
            <person name="Saif S."/>
            <person name="Shea T."/>
            <person name="Sisk P."/>
            <person name="Sykes S."/>
            <person name="Wortman J."/>
            <person name="Nusbaum C."/>
            <person name="Birren B."/>
        </authorList>
    </citation>
    <scope>NUCLEOTIDE SEQUENCE [LARGE SCALE GENOMIC DNA]</scope>
    <source>
        <strain evidence="3">ACHKN1017</strain>
    </source>
</reference>
<protein>
    <submittedName>
        <fullName evidence="2">Uncharacterized protein</fullName>
    </submittedName>
</protein>
<feature type="region of interest" description="Disordered" evidence="1">
    <location>
        <begin position="58"/>
        <end position="78"/>
    </location>
</feature>
<dbReference type="EnsemblMetazoa" id="ACHR005962-RA">
    <property type="protein sequence ID" value="ACHR005962-PA"/>
    <property type="gene ID" value="ACHR005962"/>
</dbReference>
<name>A0A182K5C7_9DIPT</name>
<proteinExistence type="predicted"/>
<feature type="region of interest" description="Disordered" evidence="1">
    <location>
        <begin position="1"/>
        <end position="30"/>
    </location>
</feature>
<organism evidence="2 3">
    <name type="scientific">Anopheles christyi</name>
    <dbReference type="NCBI Taxonomy" id="43041"/>
    <lineage>
        <taxon>Eukaryota</taxon>
        <taxon>Metazoa</taxon>
        <taxon>Ecdysozoa</taxon>
        <taxon>Arthropoda</taxon>
        <taxon>Hexapoda</taxon>
        <taxon>Insecta</taxon>
        <taxon>Pterygota</taxon>
        <taxon>Neoptera</taxon>
        <taxon>Endopterygota</taxon>
        <taxon>Diptera</taxon>
        <taxon>Nematocera</taxon>
        <taxon>Culicoidea</taxon>
        <taxon>Culicidae</taxon>
        <taxon>Anophelinae</taxon>
        <taxon>Anopheles</taxon>
    </lineage>
</organism>
<keyword evidence="3" id="KW-1185">Reference proteome</keyword>
<evidence type="ECO:0000313" key="2">
    <source>
        <dbReference type="EnsemblMetazoa" id="ACHR005962-PA"/>
    </source>
</evidence>
<dbReference type="Proteomes" id="UP000075881">
    <property type="component" value="Unassembled WGS sequence"/>
</dbReference>
<dbReference type="AlphaFoldDB" id="A0A182K5C7"/>
<dbReference type="STRING" id="43041.A0A182K5C7"/>
<sequence>MDSPHPLCSDNPNYFNEDAASGPVAEPPELEQKRHRFYHLKRLVTYSKLKRTATIADGRAGDYGTSPPIPSPPTRGATGTIFRYRSNSASCTGGPILMEDGATRAPPPAASTPPDLSLSFA</sequence>